<dbReference type="PANTHER" id="PTHR46244:SF3">
    <property type="entry name" value="PHOSPHOENOLPYRUVATE-PROTEIN PHOSPHOTRANSFERASE"/>
    <property type="match status" value="1"/>
</dbReference>
<feature type="domain" description="PEP-utilising enzyme C-terminal" evidence="17">
    <location>
        <begin position="106"/>
        <end position="391"/>
    </location>
</feature>
<dbReference type="AlphaFoldDB" id="A0A1V5MHS6"/>
<keyword evidence="9" id="KW-0762">Sugar transport</keyword>
<evidence type="ECO:0000256" key="6">
    <source>
        <dbReference type="ARBA" id="ARBA00012232"/>
    </source>
</evidence>
<evidence type="ECO:0000256" key="9">
    <source>
        <dbReference type="ARBA" id="ARBA00022597"/>
    </source>
</evidence>
<dbReference type="EMBL" id="MWAK01000074">
    <property type="protein sequence ID" value="OPZ92705.1"/>
    <property type="molecule type" value="Genomic_DNA"/>
</dbReference>
<evidence type="ECO:0000256" key="14">
    <source>
        <dbReference type="ARBA" id="ARBA00022842"/>
    </source>
</evidence>
<evidence type="ECO:0000259" key="16">
    <source>
        <dbReference type="Pfam" id="PF00391"/>
    </source>
</evidence>
<dbReference type="PRINTS" id="PR01736">
    <property type="entry name" value="PHPHTRNFRASE"/>
</dbReference>
<evidence type="ECO:0000256" key="10">
    <source>
        <dbReference type="ARBA" id="ARBA00022679"/>
    </source>
</evidence>
<proteinExistence type="inferred from homology"/>
<comment type="function">
    <text evidence="3">General (non sugar-specific) component of the phosphoenolpyruvate-dependent sugar phosphotransferase system (sugar PTS). This major carbohydrate active-transport system catalyzes the phosphorylation of incoming sugar substrates concomitantly with their translocation across the cell membrane. Enzyme I transfers the phosphoryl group from phosphoenolpyruvate (PEP) to the phosphoryl carrier protein (HPr).</text>
</comment>
<name>A0A1V5MHS6_UNCT6</name>
<dbReference type="Pfam" id="PF02896">
    <property type="entry name" value="PEP-utilizers_C"/>
    <property type="match status" value="1"/>
</dbReference>
<comment type="cofactor">
    <cofactor evidence="2">
        <name>Mg(2+)</name>
        <dbReference type="ChEBI" id="CHEBI:18420"/>
    </cofactor>
</comment>
<evidence type="ECO:0000256" key="12">
    <source>
        <dbReference type="ARBA" id="ARBA00022723"/>
    </source>
</evidence>
<comment type="catalytic activity">
    <reaction evidence="1">
        <text>L-histidyl-[protein] + phosphoenolpyruvate = N(pros)-phospho-L-histidyl-[protein] + pyruvate</text>
        <dbReference type="Rhea" id="RHEA:23880"/>
        <dbReference type="Rhea" id="RHEA-COMP:9745"/>
        <dbReference type="Rhea" id="RHEA-COMP:9746"/>
        <dbReference type="ChEBI" id="CHEBI:15361"/>
        <dbReference type="ChEBI" id="CHEBI:29979"/>
        <dbReference type="ChEBI" id="CHEBI:58702"/>
        <dbReference type="ChEBI" id="CHEBI:64837"/>
        <dbReference type="EC" id="2.7.3.9"/>
    </reaction>
</comment>
<dbReference type="PANTHER" id="PTHR46244">
    <property type="entry name" value="PHOSPHOENOLPYRUVATE-PROTEIN PHOSPHOTRANSFERASE"/>
    <property type="match status" value="1"/>
</dbReference>
<accession>A0A1V5MHS6</accession>
<evidence type="ECO:0000256" key="13">
    <source>
        <dbReference type="ARBA" id="ARBA00022777"/>
    </source>
</evidence>
<dbReference type="InterPro" id="IPR015813">
    <property type="entry name" value="Pyrv/PenolPyrv_kinase-like_dom"/>
</dbReference>
<dbReference type="InterPro" id="IPR018274">
    <property type="entry name" value="PEP_util_AS"/>
</dbReference>
<dbReference type="InterPro" id="IPR023151">
    <property type="entry name" value="PEP_util_CS"/>
</dbReference>
<dbReference type="SUPFAM" id="SSF52009">
    <property type="entry name" value="Phosphohistidine domain"/>
    <property type="match status" value="1"/>
</dbReference>
<comment type="subcellular location">
    <subcellularLocation>
        <location evidence="4">Cytoplasm</location>
    </subcellularLocation>
</comment>
<evidence type="ECO:0000256" key="11">
    <source>
        <dbReference type="ARBA" id="ARBA00022683"/>
    </source>
</evidence>
<dbReference type="GO" id="GO:0008965">
    <property type="term" value="F:phosphoenolpyruvate-protein phosphotransferase activity"/>
    <property type="evidence" value="ECO:0007669"/>
    <property type="project" value="UniProtKB-EC"/>
</dbReference>
<reference evidence="18 19" key="1">
    <citation type="submission" date="2017-02" db="EMBL/GenBank/DDBJ databases">
        <title>Delving into the versatile metabolic prowess of the omnipresent phylum Bacteroidetes.</title>
        <authorList>
            <person name="Nobu M.K."/>
            <person name="Mei R."/>
            <person name="Narihiro T."/>
            <person name="Kuroda K."/>
            <person name="Liu W.-T."/>
        </authorList>
    </citation>
    <scope>NUCLEOTIDE SEQUENCE [LARGE SCALE GENOMIC DNA]</scope>
    <source>
        <strain evidence="18">ADurb.Bin417</strain>
    </source>
</reference>
<evidence type="ECO:0000313" key="19">
    <source>
        <dbReference type="Proteomes" id="UP000485484"/>
    </source>
</evidence>
<keyword evidence="12" id="KW-0479">Metal-binding</keyword>
<dbReference type="Gene3D" id="3.20.20.60">
    <property type="entry name" value="Phosphoenolpyruvate-binding domains"/>
    <property type="match status" value="1"/>
</dbReference>
<dbReference type="Pfam" id="PF00391">
    <property type="entry name" value="PEP-utilizers"/>
    <property type="match status" value="1"/>
</dbReference>
<evidence type="ECO:0000259" key="17">
    <source>
        <dbReference type="Pfam" id="PF02896"/>
    </source>
</evidence>
<dbReference type="GO" id="GO:0016301">
    <property type="term" value="F:kinase activity"/>
    <property type="evidence" value="ECO:0007669"/>
    <property type="project" value="UniProtKB-KW"/>
</dbReference>
<keyword evidence="18" id="KW-0670">Pyruvate</keyword>
<dbReference type="GO" id="GO:0009401">
    <property type="term" value="P:phosphoenolpyruvate-dependent sugar phosphotransferase system"/>
    <property type="evidence" value="ECO:0007669"/>
    <property type="project" value="UniProtKB-KW"/>
</dbReference>
<dbReference type="InterPro" id="IPR040442">
    <property type="entry name" value="Pyrv_kinase-like_dom_sf"/>
</dbReference>
<dbReference type="InterPro" id="IPR006318">
    <property type="entry name" value="PTS_EI-like"/>
</dbReference>
<evidence type="ECO:0000256" key="2">
    <source>
        <dbReference type="ARBA" id="ARBA00001946"/>
    </source>
</evidence>
<evidence type="ECO:0000256" key="5">
    <source>
        <dbReference type="ARBA" id="ARBA00007837"/>
    </source>
</evidence>
<dbReference type="InterPro" id="IPR000121">
    <property type="entry name" value="PEP_util_C"/>
</dbReference>
<organism evidence="18 19">
    <name type="scientific">candidate division TA06 bacterium ADurb.Bin417</name>
    <dbReference type="NCBI Taxonomy" id="1852828"/>
    <lineage>
        <taxon>Bacteria</taxon>
        <taxon>Bacteria division TA06</taxon>
    </lineage>
</organism>
<dbReference type="GO" id="GO:0046872">
    <property type="term" value="F:metal ion binding"/>
    <property type="evidence" value="ECO:0007669"/>
    <property type="project" value="UniProtKB-KW"/>
</dbReference>
<dbReference type="PROSITE" id="PS00742">
    <property type="entry name" value="PEP_ENZYMES_2"/>
    <property type="match status" value="1"/>
</dbReference>
<feature type="domain" description="PEP-utilising enzyme mobile" evidence="16">
    <location>
        <begin position="5"/>
        <end position="77"/>
    </location>
</feature>
<feature type="region of interest" description="Disordered" evidence="15">
    <location>
        <begin position="420"/>
        <end position="443"/>
    </location>
</feature>
<evidence type="ECO:0000256" key="1">
    <source>
        <dbReference type="ARBA" id="ARBA00000683"/>
    </source>
</evidence>
<evidence type="ECO:0000256" key="7">
    <source>
        <dbReference type="ARBA" id="ARBA00022448"/>
    </source>
</evidence>
<dbReference type="PROSITE" id="PS00370">
    <property type="entry name" value="PEP_ENZYMES_PHOS_SITE"/>
    <property type="match status" value="1"/>
</dbReference>
<dbReference type="Gene3D" id="3.50.30.10">
    <property type="entry name" value="Phosphohistidine domain"/>
    <property type="match status" value="1"/>
</dbReference>
<keyword evidence="13" id="KW-0418">Kinase</keyword>
<evidence type="ECO:0000256" key="3">
    <source>
        <dbReference type="ARBA" id="ARBA00002728"/>
    </source>
</evidence>
<protein>
    <recommendedName>
        <fullName evidence="6">phosphoenolpyruvate--protein phosphotransferase</fullName>
        <ecNumber evidence="6">2.7.3.9</ecNumber>
    </recommendedName>
</protein>
<keyword evidence="11" id="KW-0598">Phosphotransferase system</keyword>
<feature type="compositionally biased region" description="Basic and acidic residues" evidence="15">
    <location>
        <begin position="420"/>
        <end position="431"/>
    </location>
</feature>
<keyword evidence="14" id="KW-0460">Magnesium</keyword>
<evidence type="ECO:0000313" key="18">
    <source>
        <dbReference type="EMBL" id="OPZ92705.1"/>
    </source>
</evidence>
<dbReference type="GO" id="GO:0005737">
    <property type="term" value="C:cytoplasm"/>
    <property type="evidence" value="ECO:0007669"/>
    <property type="project" value="UniProtKB-SubCell"/>
</dbReference>
<comment type="similarity">
    <text evidence="5">Belongs to the PEP-utilizing enzyme family.</text>
</comment>
<evidence type="ECO:0000256" key="8">
    <source>
        <dbReference type="ARBA" id="ARBA00022490"/>
    </source>
</evidence>
<keyword evidence="7" id="KW-0813">Transport</keyword>
<dbReference type="InterPro" id="IPR008279">
    <property type="entry name" value="PEP-util_enz_mobile_dom"/>
</dbReference>
<keyword evidence="8" id="KW-0963">Cytoplasm</keyword>
<gene>
    <name evidence="18" type="primary">ptsI</name>
    <name evidence="18" type="ORF">BWY73_00669</name>
</gene>
<evidence type="ECO:0000256" key="4">
    <source>
        <dbReference type="ARBA" id="ARBA00004496"/>
    </source>
</evidence>
<dbReference type="InterPro" id="IPR036637">
    <property type="entry name" value="Phosphohistidine_dom_sf"/>
</dbReference>
<dbReference type="NCBIfam" id="TIGR01417">
    <property type="entry name" value="PTS_I_fam"/>
    <property type="match status" value="1"/>
</dbReference>
<dbReference type="Proteomes" id="UP000485484">
    <property type="component" value="Unassembled WGS sequence"/>
</dbReference>
<keyword evidence="10 18" id="KW-0808">Transferase</keyword>
<dbReference type="EC" id="2.7.3.9" evidence="6"/>
<dbReference type="InterPro" id="IPR050499">
    <property type="entry name" value="PEP-utilizing_PTS_enzyme"/>
</dbReference>
<evidence type="ECO:0000256" key="15">
    <source>
        <dbReference type="SAM" id="MobiDB-lite"/>
    </source>
</evidence>
<sequence length="443" mass="49125">MSDIREKVILVGYNLSPSETASLSKKDVVAFVTEVGGPTSHTAIMARSLEIPAVVGLKGIDQLFRSGAMMIVDGQAGVVILDPDERLVREYTRMRSNLREASQALESLRGKTATTRDGHRVCLGANIEMPTEDVSVLSHGADEIGLFRTEFLYLNRDDLPDEEEQFRAYRRVVEKLRPMSVTIRTLDLGGDKFSSALGMPEEVNPFLGWRAIRFCLARPDIFRVQLRAILRASAHGKVRMMYPLISDLEEVKAARAILEEVKEGLRREGRPFDEKMPVGAMIEVPSAALAAGAIARRVDFFSLGTNDLIQYSLAVDRVNERTAHLYNPFHPSVLMLIDHVVKAARAAGIGVGLCGEMAADPATAFLLIGLGLDHLSMAPLAIPQVKQVIRLTNYREARRFARRILAMESAEQIAGEVRDNHERLLARESKGRPKKKTRSDDQT</sequence>
<comment type="caution">
    <text evidence="18">The sequence shown here is derived from an EMBL/GenBank/DDBJ whole genome shotgun (WGS) entry which is preliminary data.</text>
</comment>
<dbReference type="SUPFAM" id="SSF51621">
    <property type="entry name" value="Phosphoenolpyruvate/pyruvate domain"/>
    <property type="match status" value="1"/>
</dbReference>